<dbReference type="EMBL" id="VXAV01005539">
    <property type="protein sequence ID" value="NXL88810.1"/>
    <property type="molecule type" value="Genomic_DNA"/>
</dbReference>
<dbReference type="GO" id="GO:0005524">
    <property type="term" value="F:ATP binding"/>
    <property type="evidence" value="ECO:0007669"/>
    <property type="project" value="TreeGrafter"/>
</dbReference>
<name>A0A7L0WCC6_ALELA</name>
<accession>A0A7L0WCC6</accession>
<keyword evidence="1" id="KW-0677">Repeat</keyword>
<proteinExistence type="predicted"/>
<gene>
    <name evidence="3" type="primary">Abcf1</name>
    <name evidence="3" type="ORF">ALELAT_R04191</name>
</gene>
<dbReference type="OrthoDB" id="2110130at2759"/>
<keyword evidence="4" id="KW-1185">Reference proteome</keyword>
<evidence type="ECO:0000313" key="4">
    <source>
        <dbReference type="Proteomes" id="UP000562322"/>
    </source>
</evidence>
<comment type="caution">
    <text evidence="3">The sequence shown here is derived from an EMBL/GenBank/DDBJ whole genome shotgun (WGS) entry which is preliminary data.</text>
</comment>
<reference evidence="3 4" key="1">
    <citation type="submission" date="2019-09" db="EMBL/GenBank/DDBJ databases">
        <title>Bird 10,000 Genomes (B10K) Project - Family phase.</title>
        <authorList>
            <person name="Zhang G."/>
        </authorList>
    </citation>
    <scope>NUCLEOTIDE SEQUENCE [LARGE SCALE GENOMIC DNA]</scope>
    <source>
        <strain evidence="3">B10K-DU-001-39</strain>
        <tissue evidence="3">Muscle</tissue>
    </source>
</reference>
<protein>
    <submittedName>
        <fullName evidence="3">ABCF1 protein</fullName>
    </submittedName>
</protein>
<organism evidence="3 4">
    <name type="scientific">Alectura lathami</name>
    <name type="common">Australian brush turkey</name>
    <dbReference type="NCBI Taxonomy" id="81907"/>
    <lineage>
        <taxon>Eukaryota</taxon>
        <taxon>Metazoa</taxon>
        <taxon>Chordata</taxon>
        <taxon>Craniata</taxon>
        <taxon>Vertebrata</taxon>
        <taxon>Euteleostomi</taxon>
        <taxon>Archelosauria</taxon>
        <taxon>Archosauria</taxon>
        <taxon>Dinosauria</taxon>
        <taxon>Saurischia</taxon>
        <taxon>Theropoda</taxon>
        <taxon>Coelurosauria</taxon>
        <taxon>Aves</taxon>
        <taxon>Neognathae</taxon>
        <taxon>Galloanserae</taxon>
        <taxon>Galliformes</taxon>
        <taxon>Megapodiidae</taxon>
        <taxon>Alectura</taxon>
    </lineage>
</organism>
<dbReference type="AlphaFoldDB" id="A0A7L0WCC6"/>
<evidence type="ECO:0000313" key="3">
    <source>
        <dbReference type="EMBL" id="NXL88810.1"/>
    </source>
</evidence>
<evidence type="ECO:0000256" key="2">
    <source>
        <dbReference type="SAM" id="MobiDB-lite"/>
    </source>
</evidence>
<dbReference type="Proteomes" id="UP000562322">
    <property type="component" value="Unassembled WGS sequence"/>
</dbReference>
<evidence type="ECO:0000256" key="1">
    <source>
        <dbReference type="ARBA" id="ARBA00022737"/>
    </source>
</evidence>
<feature type="region of interest" description="Disordered" evidence="2">
    <location>
        <begin position="1"/>
        <end position="69"/>
    </location>
</feature>
<sequence>GGNVFAALSQEQSEEEEGDEGPRPAKGKGGKVGAAWGGHSEEGEEEEEEGGKKAEPDARLSKKEKKKMKKQLEYERQVATMRAAAAESDFAVSQAEVSSRQAMLENASDIKLEKFSISAHGKELFVNADLYIVAGRRYGLVGPNG</sequence>
<feature type="non-terminal residue" evidence="3">
    <location>
        <position position="145"/>
    </location>
</feature>
<feature type="compositionally biased region" description="Basic and acidic residues" evidence="2">
    <location>
        <begin position="50"/>
        <end position="61"/>
    </location>
</feature>
<feature type="non-terminal residue" evidence="3">
    <location>
        <position position="1"/>
    </location>
</feature>
<dbReference type="InterPro" id="IPR050611">
    <property type="entry name" value="ABCF"/>
</dbReference>
<dbReference type="PANTHER" id="PTHR19211:SF14">
    <property type="entry name" value="ATP-BINDING CASSETTE SUB-FAMILY F MEMBER 1"/>
    <property type="match status" value="1"/>
</dbReference>
<dbReference type="PANTHER" id="PTHR19211">
    <property type="entry name" value="ATP-BINDING TRANSPORT PROTEIN-RELATED"/>
    <property type="match status" value="1"/>
</dbReference>